<keyword evidence="4" id="KW-1185">Reference proteome</keyword>
<dbReference type="CDD" id="cd05141">
    <property type="entry name" value="Barstar_evA4336-like"/>
    <property type="match status" value="1"/>
</dbReference>
<comment type="caution">
    <text evidence="3">The sequence shown here is derived from an EMBL/GenBank/DDBJ whole genome shotgun (WGS) entry which is preliminary data.</text>
</comment>
<gene>
    <name evidence="3" type="ORF">E3O44_10890</name>
</gene>
<feature type="domain" description="Barstar (barnase inhibitor)" evidence="2">
    <location>
        <begin position="41"/>
        <end position="105"/>
    </location>
</feature>
<dbReference type="Pfam" id="PF01337">
    <property type="entry name" value="Barstar"/>
    <property type="match status" value="1"/>
</dbReference>
<dbReference type="SUPFAM" id="SSF52038">
    <property type="entry name" value="Barstar-related"/>
    <property type="match status" value="1"/>
</dbReference>
<dbReference type="Gene3D" id="3.30.370.10">
    <property type="entry name" value="Barstar-like"/>
    <property type="match status" value="1"/>
</dbReference>
<evidence type="ECO:0000259" key="2">
    <source>
        <dbReference type="Pfam" id="PF01337"/>
    </source>
</evidence>
<dbReference type="Proteomes" id="UP000297608">
    <property type="component" value="Unassembled WGS sequence"/>
</dbReference>
<dbReference type="InterPro" id="IPR000468">
    <property type="entry name" value="Barstar"/>
</dbReference>
<comment type="similarity">
    <text evidence="1">Belongs to the barstar family.</text>
</comment>
<accession>A0ABY2IDY8</accession>
<dbReference type="InterPro" id="IPR035905">
    <property type="entry name" value="Barstar-like_sf"/>
</dbReference>
<name>A0ABY2IDY8_9MICO</name>
<evidence type="ECO:0000256" key="1">
    <source>
        <dbReference type="ARBA" id="ARBA00006845"/>
    </source>
</evidence>
<organism evidence="3 4">
    <name type="scientific">Cryobacterium algoricola</name>
    <dbReference type="NCBI Taxonomy" id="1259183"/>
    <lineage>
        <taxon>Bacteria</taxon>
        <taxon>Bacillati</taxon>
        <taxon>Actinomycetota</taxon>
        <taxon>Actinomycetes</taxon>
        <taxon>Micrococcales</taxon>
        <taxon>Microbacteriaceae</taxon>
        <taxon>Cryobacterium</taxon>
    </lineage>
</organism>
<dbReference type="EMBL" id="SOFG01000011">
    <property type="protein sequence ID" value="TFB87589.1"/>
    <property type="molecule type" value="Genomic_DNA"/>
</dbReference>
<evidence type="ECO:0000313" key="3">
    <source>
        <dbReference type="EMBL" id="TFB87589.1"/>
    </source>
</evidence>
<reference evidence="3 4" key="1">
    <citation type="submission" date="2019-03" db="EMBL/GenBank/DDBJ databases">
        <title>Genomics of glacier-inhabiting Cryobacterium strains.</title>
        <authorList>
            <person name="Liu Q."/>
            <person name="Xin Y.-H."/>
        </authorList>
    </citation>
    <scope>NUCLEOTIDE SEQUENCE [LARGE SCALE GENOMIC DNA]</scope>
    <source>
        <strain evidence="3 4">MDB2-B</strain>
    </source>
</reference>
<sequence>MKSEIELALRSNPGHMWHFEGAEESAMSIVKSLEGEGFLARVVRGSECRTKSALLREFSNALEFPDYFGGNWDAWWECMTDLDWFPPTRGFVVVITESGEFLSGSTIRDLKIAIEGLVSAIDLWGRGASEADPYREQPPTPLHVIFQESTPASDSIMRRCREVLPINPFRELEIR</sequence>
<evidence type="ECO:0000313" key="4">
    <source>
        <dbReference type="Proteomes" id="UP000297608"/>
    </source>
</evidence>
<protein>
    <recommendedName>
        <fullName evidence="2">Barstar (barnase inhibitor) domain-containing protein</fullName>
    </recommendedName>
</protein>
<proteinExistence type="inferred from homology"/>